<dbReference type="InterPro" id="IPR000594">
    <property type="entry name" value="ThiF_NAD_FAD-bd"/>
</dbReference>
<dbReference type="Gene3D" id="3.40.50.720">
    <property type="entry name" value="NAD(P)-binding Rossmann-like Domain"/>
    <property type="match status" value="1"/>
</dbReference>
<dbReference type="SUPFAM" id="SSF69572">
    <property type="entry name" value="Activating enzymes of the ubiquitin-like proteins"/>
    <property type="match status" value="1"/>
</dbReference>
<dbReference type="Pfam" id="PF14461">
    <property type="entry name" value="Prok-E2_B"/>
    <property type="match status" value="1"/>
</dbReference>
<dbReference type="InterPro" id="IPR032701">
    <property type="entry name" value="Prok-E2_B_dom"/>
</dbReference>
<dbReference type="AlphaFoldDB" id="A0A1M6R3P0"/>
<dbReference type="Proteomes" id="UP000184130">
    <property type="component" value="Unassembled WGS sequence"/>
</dbReference>
<dbReference type="Pfam" id="PF00899">
    <property type="entry name" value="ThiF"/>
    <property type="match status" value="1"/>
</dbReference>
<dbReference type="EMBL" id="FRBD01000001">
    <property type="protein sequence ID" value="SHK27115.1"/>
    <property type="molecule type" value="Genomic_DNA"/>
</dbReference>
<dbReference type="GO" id="GO:0008641">
    <property type="term" value="F:ubiquitin-like modifier activating enzyme activity"/>
    <property type="evidence" value="ECO:0007669"/>
    <property type="project" value="InterPro"/>
</dbReference>
<proteinExistence type="predicted"/>
<feature type="domain" description="THIF-type NAD/FAD binding fold" evidence="1">
    <location>
        <begin position="330"/>
        <end position="439"/>
    </location>
</feature>
<evidence type="ECO:0000259" key="1">
    <source>
        <dbReference type="Pfam" id="PF00899"/>
    </source>
</evidence>
<organism evidence="3 4">
    <name type="scientific">Xylanibacter ruminicola</name>
    <name type="common">Prevotella ruminicola</name>
    <dbReference type="NCBI Taxonomy" id="839"/>
    <lineage>
        <taxon>Bacteria</taxon>
        <taxon>Pseudomonadati</taxon>
        <taxon>Bacteroidota</taxon>
        <taxon>Bacteroidia</taxon>
        <taxon>Bacteroidales</taxon>
        <taxon>Prevotellaceae</taxon>
        <taxon>Xylanibacter</taxon>
    </lineage>
</organism>
<feature type="domain" description="Prokaryotic E2 family B" evidence="2">
    <location>
        <begin position="29"/>
        <end position="147"/>
    </location>
</feature>
<accession>A0A1M6R3P0</accession>
<evidence type="ECO:0000313" key="4">
    <source>
        <dbReference type="Proteomes" id="UP000184130"/>
    </source>
</evidence>
<name>A0A1M6R3P0_XYLRU</name>
<dbReference type="RefSeq" id="WP_073203561.1">
    <property type="nucleotide sequence ID" value="NZ_FRBD01000001.1"/>
</dbReference>
<protein>
    <submittedName>
        <fullName evidence="3">ThiF family protein</fullName>
    </submittedName>
</protein>
<dbReference type="OrthoDB" id="9804286at2"/>
<gene>
    <name evidence="3" type="ORF">SAMN05216463_10169</name>
</gene>
<dbReference type="InterPro" id="IPR035985">
    <property type="entry name" value="Ubiquitin-activating_enz"/>
</dbReference>
<reference evidence="3 4" key="1">
    <citation type="submission" date="2016-11" db="EMBL/GenBank/DDBJ databases">
        <authorList>
            <person name="Jaros S."/>
            <person name="Januszkiewicz K."/>
            <person name="Wedrychowicz H."/>
        </authorList>
    </citation>
    <scope>NUCLEOTIDE SEQUENCE [LARGE SCALE GENOMIC DNA]</scope>
    <source>
        <strain evidence="3 4">KHT3</strain>
    </source>
</reference>
<evidence type="ECO:0000313" key="3">
    <source>
        <dbReference type="EMBL" id="SHK27115.1"/>
    </source>
</evidence>
<evidence type="ECO:0000259" key="2">
    <source>
        <dbReference type="Pfam" id="PF14461"/>
    </source>
</evidence>
<sequence>MPEEVKAAIDESLAKLKKEYDIEVVDRIPFHGGQRRLPDKIWRINLPVEISGKAEFLDVYMVFTNSFPFDMPAIILPDDRFRYLPHISSNTQKLCLYEDGIDYDADNIYGLIRDNLDKTKHWISFYTSRDNTDEYAREPASYWAEEYDGEDEVDDFWTLIGNIPEHTCELKGIFYVMKDDKNGKQHFEFIVAPTEESGVLDYISDLHETKEFDALFLSSFEKSVEPPFTLTGRSLVQRLKDEDDKNRLKKYINKHGGGYILFPIGTDNFAGGVHIIQQKCNRSGFRNGIITPYIALTEFDGRVKKIPRLLVSIFSDSRIAERTAGVMMEHRKFIIAGLGSVGSNLCYYLNGYNNAQFTLVDKDKLNLDNIGRHLLGFEHKHQYKVSAVSKYLKEYRPDREVLEVKTLLQEMETVQINNADSIFICTGDIMSERWLLQKMRNGEVNKPVFILWLEPYGISGIMLYVNPEDKESLERLSKSSLIGFENYCLISPDEYKDAEKLIKRDAGCNGKYAIYSGNDVTFFLSAVFPVIDQLMDSPTKSKCYRWVGNIDIAAEKGIGLVSTEYLKHMLQEIEV</sequence>